<protein>
    <recommendedName>
        <fullName evidence="2">Selenocysteine-specific elongation factor</fullName>
    </recommendedName>
    <alternativeName>
        <fullName evidence="8">SelB translation factor</fullName>
    </alternativeName>
</protein>
<dbReference type="InterPro" id="IPR004161">
    <property type="entry name" value="EFTu-like_2"/>
</dbReference>
<dbReference type="SUPFAM" id="SSF52540">
    <property type="entry name" value="P-loop containing nucleoside triphosphate hydrolases"/>
    <property type="match status" value="1"/>
</dbReference>
<dbReference type="CDD" id="cd15491">
    <property type="entry name" value="selB_III"/>
    <property type="match status" value="1"/>
</dbReference>
<evidence type="ECO:0000256" key="7">
    <source>
        <dbReference type="ARBA" id="ARBA00025526"/>
    </source>
</evidence>
<dbReference type="Gene3D" id="3.40.50.300">
    <property type="entry name" value="P-loop containing nucleotide triphosphate hydrolases"/>
    <property type="match status" value="1"/>
</dbReference>
<accession>A0ABW2ET54</accession>
<name>A0ABW2ET54_9BACI</name>
<reference evidence="11" key="1">
    <citation type="journal article" date="2019" name="Int. J. Syst. Evol. Microbiol.">
        <title>The Global Catalogue of Microorganisms (GCM) 10K type strain sequencing project: providing services to taxonomists for standard genome sequencing and annotation.</title>
        <authorList>
            <consortium name="The Broad Institute Genomics Platform"/>
            <consortium name="The Broad Institute Genome Sequencing Center for Infectious Disease"/>
            <person name="Wu L."/>
            <person name="Ma J."/>
        </authorList>
    </citation>
    <scope>NUCLEOTIDE SEQUENCE [LARGE SCALE GENOMIC DNA]</scope>
    <source>
        <strain evidence="11">CGMCC 4.1621</strain>
    </source>
</reference>
<dbReference type="Gene3D" id="1.10.10.2770">
    <property type="match status" value="1"/>
</dbReference>
<dbReference type="InterPro" id="IPR000795">
    <property type="entry name" value="T_Tr_GTP-bd_dom"/>
</dbReference>
<dbReference type="Pfam" id="PF09107">
    <property type="entry name" value="WHD_3rd_SelB"/>
    <property type="match status" value="1"/>
</dbReference>
<dbReference type="InterPro" id="IPR050055">
    <property type="entry name" value="EF-Tu_GTPase"/>
</dbReference>
<dbReference type="NCBIfam" id="TIGR00231">
    <property type="entry name" value="small_GTP"/>
    <property type="match status" value="1"/>
</dbReference>
<evidence type="ECO:0000313" key="11">
    <source>
        <dbReference type="Proteomes" id="UP001596410"/>
    </source>
</evidence>
<dbReference type="Proteomes" id="UP001596410">
    <property type="component" value="Unassembled WGS sequence"/>
</dbReference>
<comment type="caution">
    <text evidence="10">The sequence shown here is derived from an EMBL/GenBank/DDBJ whole genome shotgun (WGS) entry which is preliminary data.</text>
</comment>
<dbReference type="SUPFAM" id="SSF46785">
    <property type="entry name" value="Winged helix' DNA-binding domain"/>
    <property type="match status" value="2"/>
</dbReference>
<dbReference type="Gene3D" id="2.40.30.10">
    <property type="entry name" value="Translation factors"/>
    <property type="match status" value="1"/>
</dbReference>
<organism evidence="10 11">
    <name type="scientific">Halobacillus seohaensis</name>
    <dbReference type="NCBI Taxonomy" id="447421"/>
    <lineage>
        <taxon>Bacteria</taxon>
        <taxon>Bacillati</taxon>
        <taxon>Bacillota</taxon>
        <taxon>Bacilli</taxon>
        <taxon>Bacillales</taxon>
        <taxon>Bacillaceae</taxon>
        <taxon>Halobacillus</taxon>
    </lineage>
</organism>
<dbReference type="SUPFAM" id="SSF50465">
    <property type="entry name" value="EF-Tu/eEF-1alpha/eIF2-gamma C-terminal domain"/>
    <property type="match status" value="1"/>
</dbReference>
<dbReference type="Pfam" id="PF03144">
    <property type="entry name" value="GTP_EFTU_D2"/>
    <property type="match status" value="1"/>
</dbReference>
<dbReference type="RefSeq" id="WP_204711215.1">
    <property type="nucleotide sequence ID" value="NZ_JBHSZV010000067.1"/>
</dbReference>
<proteinExistence type="predicted"/>
<dbReference type="SUPFAM" id="SSF50447">
    <property type="entry name" value="Translation proteins"/>
    <property type="match status" value="1"/>
</dbReference>
<keyword evidence="3" id="KW-0963">Cytoplasm</keyword>
<evidence type="ECO:0000256" key="4">
    <source>
        <dbReference type="ARBA" id="ARBA00022741"/>
    </source>
</evidence>
<evidence type="ECO:0000256" key="2">
    <source>
        <dbReference type="ARBA" id="ARBA00015953"/>
    </source>
</evidence>
<dbReference type="CDD" id="cd03696">
    <property type="entry name" value="SelB_II"/>
    <property type="match status" value="1"/>
</dbReference>
<feature type="domain" description="Tr-type G" evidence="9">
    <location>
        <begin position="3"/>
        <end position="174"/>
    </location>
</feature>
<dbReference type="PRINTS" id="PR00315">
    <property type="entry name" value="ELONGATNFCT"/>
</dbReference>
<dbReference type="InterPro" id="IPR015191">
    <property type="entry name" value="SelB_WHD4"/>
</dbReference>
<evidence type="ECO:0000259" key="9">
    <source>
        <dbReference type="PROSITE" id="PS51722"/>
    </source>
</evidence>
<dbReference type="Pfam" id="PF25461">
    <property type="entry name" value="Beta-barrel_SelB"/>
    <property type="match status" value="1"/>
</dbReference>
<dbReference type="InterPro" id="IPR036390">
    <property type="entry name" value="WH_DNA-bd_sf"/>
</dbReference>
<comment type="subcellular location">
    <subcellularLocation>
        <location evidence="1">Cytoplasm</location>
    </subcellularLocation>
</comment>
<dbReference type="Pfam" id="PF09106">
    <property type="entry name" value="WHD_2nd_SelB"/>
    <property type="match status" value="1"/>
</dbReference>
<keyword evidence="10" id="KW-0251">Elongation factor</keyword>
<dbReference type="Pfam" id="PF00009">
    <property type="entry name" value="GTP_EFTU"/>
    <property type="match status" value="1"/>
</dbReference>
<evidence type="ECO:0000256" key="5">
    <source>
        <dbReference type="ARBA" id="ARBA00022917"/>
    </source>
</evidence>
<dbReference type="InterPro" id="IPR036388">
    <property type="entry name" value="WH-like_DNA-bd_sf"/>
</dbReference>
<dbReference type="InterPro" id="IPR027417">
    <property type="entry name" value="P-loop_NTPase"/>
</dbReference>
<evidence type="ECO:0000256" key="1">
    <source>
        <dbReference type="ARBA" id="ARBA00004496"/>
    </source>
</evidence>
<dbReference type="GO" id="GO:0003746">
    <property type="term" value="F:translation elongation factor activity"/>
    <property type="evidence" value="ECO:0007669"/>
    <property type="project" value="UniProtKB-KW"/>
</dbReference>
<evidence type="ECO:0000256" key="8">
    <source>
        <dbReference type="ARBA" id="ARBA00031615"/>
    </source>
</evidence>
<dbReference type="Gene3D" id="1.10.10.10">
    <property type="entry name" value="Winged helix-like DNA-binding domain superfamily/Winged helix DNA-binding domain"/>
    <property type="match status" value="1"/>
</dbReference>
<dbReference type="PANTHER" id="PTHR43721:SF22">
    <property type="entry name" value="ELONGATION FACTOR TU, MITOCHONDRIAL"/>
    <property type="match status" value="1"/>
</dbReference>
<dbReference type="PANTHER" id="PTHR43721">
    <property type="entry name" value="ELONGATION FACTOR TU-RELATED"/>
    <property type="match status" value="1"/>
</dbReference>
<dbReference type="CDD" id="cd04171">
    <property type="entry name" value="SelB"/>
    <property type="match status" value="1"/>
</dbReference>
<keyword evidence="5" id="KW-0648">Protein biosynthesis</keyword>
<sequence>MNDTYFTIGMAGHIDHGKTSLTKALSHVDTDRLKEEKERNISIELGYAPLQIEEGINISIVDVPGHERFIRQMIAGVAGIDLVVLVIAADEGVMPQTKEHLEILEFLGIEHCIVAISKIDRVDEELLELVTEDIKDGLKGTIFHDDPFVYVDSLSGRGLDHMRQTIVSQLKTVESRDAYGSFRLPVDQVFTVQGQGTIVRGTIYEGIVEKGSQLRLLPNGNKVKARQIQVHHKEQDRALAGQRTAINLGGVDTEEVSRGDVLVASDHFLVTDLIDVSLQFVESLSIPIKQRQPVRIHVGTSEVMGKIVFFDRNEVKQEKEEVLCQVKLEENVVVRRGDRFIIRRPTPVETLGGGWVIQPKGGKYRFGQETIEMLQQKKESTPEDLLEDVLSRHMILDVQQLIQYTSLDEHILESAVTKGMEQGYVLEVSRRKYSLMKIFIKLKDEITSQLQSYHHDFPMRLGISKAELVQSFGEVYPKSLIEYSINALVEQEELRKEGQFISGASFQPHLPEKWKQRMVEVINSLKKDGLAVKKWDEYLMNTAIPKNECSEMPFFLIQTNQAYRLTDELLIHRTAVDESASILMEETGDTFSLKEAKDALNISRKYLIPFLELLDQLTYTVRLDDKRKWKSKELNDSTS</sequence>
<dbReference type="NCBIfam" id="TIGR00475">
    <property type="entry name" value="selB"/>
    <property type="match status" value="1"/>
</dbReference>
<keyword evidence="11" id="KW-1185">Reference proteome</keyword>
<dbReference type="PROSITE" id="PS51722">
    <property type="entry name" value="G_TR_2"/>
    <property type="match status" value="1"/>
</dbReference>
<dbReference type="InterPro" id="IPR009001">
    <property type="entry name" value="Transl_elong_EF1A/Init_IF2_C"/>
</dbReference>
<dbReference type="InterPro" id="IPR005225">
    <property type="entry name" value="Small_GTP-bd"/>
</dbReference>
<evidence type="ECO:0000256" key="6">
    <source>
        <dbReference type="ARBA" id="ARBA00023134"/>
    </source>
</evidence>
<dbReference type="InterPro" id="IPR004535">
    <property type="entry name" value="Transl_elong_SelB"/>
</dbReference>
<keyword evidence="4" id="KW-0547">Nucleotide-binding</keyword>
<dbReference type="InterPro" id="IPR009000">
    <property type="entry name" value="Transl_B-barrel_sf"/>
</dbReference>
<evidence type="ECO:0000313" key="10">
    <source>
        <dbReference type="EMBL" id="MFC7064171.1"/>
    </source>
</evidence>
<dbReference type="EMBL" id="JBHSZV010000067">
    <property type="protein sequence ID" value="MFC7064171.1"/>
    <property type="molecule type" value="Genomic_DNA"/>
</dbReference>
<dbReference type="InterPro" id="IPR057335">
    <property type="entry name" value="Beta-barrel_SelB"/>
</dbReference>
<keyword evidence="6" id="KW-0342">GTP-binding</keyword>
<comment type="function">
    <text evidence="7">Translation factor necessary for the incorporation of selenocysteine into proteins. It probably replaces EF-Tu for the insertion of selenocysteine directed by the UGA codon. SelB binds GTP and GDP.</text>
</comment>
<evidence type="ECO:0000256" key="3">
    <source>
        <dbReference type="ARBA" id="ARBA00022490"/>
    </source>
</evidence>
<gene>
    <name evidence="10" type="primary">selB</name>
    <name evidence="10" type="ORF">ACFQIC_20470</name>
</gene>
<dbReference type="InterPro" id="IPR015190">
    <property type="entry name" value="Elong_fac_SelB-wing-hlx_typ-2"/>
</dbReference>